<sequence length="122" mass="12969">MGQTFQSGVYLQPQPKPHTVQRTATPKGMLGYGGQPTAQEQGEPAAGSRKSLKGAPARCVVGARGSDSGLPWERGSVFRHTTKLAHWSLPLFLDSCQNDLSTNPRIQAATAPGLRAEADINT</sequence>
<evidence type="ECO:0000313" key="2">
    <source>
        <dbReference type="EMBL" id="KAJ8409135.1"/>
    </source>
</evidence>
<reference evidence="2" key="1">
    <citation type="journal article" date="2023" name="Science">
        <title>Genome structures resolve the early diversification of teleost fishes.</title>
        <authorList>
            <person name="Parey E."/>
            <person name="Louis A."/>
            <person name="Montfort J."/>
            <person name="Bouchez O."/>
            <person name="Roques C."/>
            <person name="Iampietro C."/>
            <person name="Lluch J."/>
            <person name="Castinel A."/>
            <person name="Donnadieu C."/>
            <person name="Desvignes T."/>
            <person name="Floi Bucao C."/>
            <person name="Jouanno E."/>
            <person name="Wen M."/>
            <person name="Mejri S."/>
            <person name="Dirks R."/>
            <person name="Jansen H."/>
            <person name="Henkel C."/>
            <person name="Chen W.J."/>
            <person name="Zahm M."/>
            <person name="Cabau C."/>
            <person name="Klopp C."/>
            <person name="Thompson A.W."/>
            <person name="Robinson-Rechavi M."/>
            <person name="Braasch I."/>
            <person name="Lecointre G."/>
            <person name="Bobe J."/>
            <person name="Postlethwait J.H."/>
            <person name="Berthelot C."/>
            <person name="Roest Crollius H."/>
            <person name="Guiguen Y."/>
        </authorList>
    </citation>
    <scope>NUCLEOTIDE SEQUENCE</scope>
    <source>
        <strain evidence="2">NC1722</strain>
    </source>
</reference>
<gene>
    <name evidence="2" type="ORF">AAFF_G00241560</name>
</gene>
<name>A0AAD7SUY2_9TELE</name>
<proteinExistence type="predicted"/>
<accession>A0AAD7SUY2</accession>
<keyword evidence="3" id="KW-1185">Reference proteome</keyword>
<comment type="caution">
    <text evidence="2">The sequence shown here is derived from an EMBL/GenBank/DDBJ whole genome shotgun (WGS) entry which is preliminary data.</text>
</comment>
<protein>
    <submittedName>
        <fullName evidence="2">Uncharacterized protein</fullName>
    </submittedName>
</protein>
<dbReference type="Proteomes" id="UP001221898">
    <property type="component" value="Unassembled WGS sequence"/>
</dbReference>
<evidence type="ECO:0000256" key="1">
    <source>
        <dbReference type="SAM" id="MobiDB-lite"/>
    </source>
</evidence>
<dbReference type="EMBL" id="JAINUG010000032">
    <property type="protein sequence ID" value="KAJ8409135.1"/>
    <property type="molecule type" value="Genomic_DNA"/>
</dbReference>
<organism evidence="2 3">
    <name type="scientific">Aldrovandia affinis</name>
    <dbReference type="NCBI Taxonomy" id="143900"/>
    <lineage>
        <taxon>Eukaryota</taxon>
        <taxon>Metazoa</taxon>
        <taxon>Chordata</taxon>
        <taxon>Craniata</taxon>
        <taxon>Vertebrata</taxon>
        <taxon>Euteleostomi</taxon>
        <taxon>Actinopterygii</taxon>
        <taxon>Neopterygii</taxon>
        <taxon>Teleostei</taxon>
        <taxon>Notacanthiformes</taxon>
        <taxon>Halosauridae</taxon>
        <taxon>Aldrovandia</taxon>
    </lineage>
</organism>
<dbReference type="AlphaFoldDB" id="A0AAD7SUY2"/>
<evidence type="ECO:0000313" key="3">
    <source>
        <dbReference type="Proteomes" id="UP001221898"/>
    </source>
</evidence>
<feature type="region of interest" description="Disordered" evidence="1">
    <location>
        <begin position="1"/>
        <end position="55"/>
    </location>
</feature>